<accession>A0A0R3WUL0</accession>
<dbReference type="AlphaFoldDB" id="A0A0R3WUL0"/>
<evidence type="ECO:0000256" key="1">
    <source>
        <dbReference type="SAM" id="MobiDB-lite"/>
    </source>
</evidence>
<feature type="compositionally biased region" description="Low complexity" evidence="1">
    <location>
        <begin position="9"/>
        <end position="22"/>
    </location>
</feature>
<feature type="region of interest" description="Disordered" evidence="1">
    <location>
        <begin position="1"/>
        <end position="73"/>
    </location>
</feature>
<reference evidence="2" key="1">
    <citation type="submission" date="2017-02" db="UniProtKB">
        <authorList>
            <consortium name="WormBaseParasite"/>
        </authorList>
    </citation>
    <scope>IDENTIFICATION</scope>
</reference>
<feature type="compositionally biased region" description="Acidic residues" evidence="1">
    <location>
        <begin position="34"/>
        <end position="48"/>
    </location>
</feature>
<evidence type="ECO:0000313" key="2">
    <source>
        <dbReference type="WBParaSite" id="TTAC_0000445001-mRNA-1"/>
    </source>
</evidence>
<proteinExistence type="predicted"/>
<feature type="compositionally biased region" description="Polar residues" evidence="1">
    <location>
        <begin position="62"/>
        <end position="71"/>
    </location>
</feature>
<name>A0A0R3WUL0_HYDTA</name>
<sequence length="111" mass="11721">LHTPQSTNSVASVHRVVSSSPSDNAVTVVSKNDEDNDDRDDDESDDNGVEVNPNLEGGRCFHSTSSTSSRPLTHIGGKVVEQATLQFSTIHLLTLPIVIPSTAAANNIAVN</sequence>
<dbReference type="WBParaSite" id="TTAC_0000445001-mRNA-1">
    <property type="protein sequence ID" value="TTAC_0000445001-mRNA-1"/>
    <property type="gene ID" value="TTAC_0000445001"/>
</dbReference>
<protein>
    <submittedName>
        <fullName evidence="2">Secreted protein</fullName>
    </submittedName>
</protein>
<organism evidence="2">
    <name type="scientific">Hydatigena taeniaeformis</name>
    <name type="common">Feline tapeworm</name>
    <name type="synonym">Taenia taeniaeformis</name>
    <dbReference type="NCBI Taxonomy" id="6205"/>
    <lineage>
        <taxon>Eukaryota</taxon>
        <taxon>Metazoa</taxon>
        <taxon>Spiralia</taxon>
        <taxon>Lophotrochozoa</taxon>
        <taxon>Platyhelminthes</taxon>
        <taxon>Cestoda</taxon>
        <taxon>Eucestoda</taxon>
        <taxon>Cyclophyllidea</taxon>
        <taxon>Taeniidae</taxon>
        <taxon>Hydatigera</taxon>
    </lineage>
</organism>